<organism evidence="2 3">
    <name type="scientific">Bradyrhizobium cajani</name>
    <dbReference type="NCBI Taxonomy" id="1928661"/>
    <lineage>
        <taxon>Bacteria</taxon>
        <taxon>Pseudomonadati</taxon>
        <taxon>Pseudomonadota</taxon>
        <taxon>Alphaproteobacteria</taxon>
        <taxon>Hyphomicrobiales</taxon>
        <taxon>Nitrobacteraceae</taxon>
        <taxon>Bradyrhizobium</taxon>
    </lineage>
</organism>
<keyword evidence="1" id="KW-0732">Signal</keyword>
<protein>
    <submittedName>
        <fullName evidence="2">TonB-system energizer ExbB</fullName>
    </submittedName>
</protein>
<feature type="non-terminal residue" evidence="2">
    <location>
        <position position="39"/>
    </location>
</feature>
<comment type="caution">
    <text evidence="2">The sequence shown here is derived from an EMBL/GenBank/DDBJ whole genome shotgun (WGS) entry which is preliminary data.</text>
</comment>
<evidence type="ECO:0000256" key="1">
    <source>
        <dbReference type="SAM" id="SignalP"/>
    </source>
</evidence>
<feature type="chain" id="PRO_5032359006" evidence="1">
    <location>
        <begin position="28"/>
        <end position="39"/>
    </location>
</feature>
<evidence type="ECO:0000313" key="3">
    <source>
        <dbReference type="Proteomes" id="UP000449969"/>
    </source>
</evidence>
<gene>
    <name evidence="2" type="ORF">GPL20_28255</name>
</gene>
<feature type="signal peptide" evidence="1">
    <location>
        <begin position="1"/>
        <end position="27"/>
    </location>
</feature>
<keyword evidence="3" id="KW-1185">Reference proteome</keyword>
<proteinExistence type="predicted"/>
<dbReference type="AlphaFoldDB" id="A0A844TNM5"/>
<reference evidence="2 3" key="1">
    <citation type="submission" date="2019-12" db="EMBL/GenBank/DDBJ databases">
        <title>Draft genome sequences Bradyrhizobium cajani AMBPC1010, Bradyrhizobium pachyrhizi AMBPC1040 and Bradyrhizobium yuanmingense ALSPC3051, three plant growth promoting strains isolated from nodules of Cajanus cajan L. in Dominican Republic.</title>
        <authorList>
            <person name="Flores-Felix J.D."/>
            <person name="Araujo J."/>
            <person name="Diaz-Alcantara C."/>
            <person name="Gonzalez-Andres F."/>
            <person name="Velazquez E."/>
        </authorList>
    </citation>
    <scope>NUCLEOTIDE SEQUENCE [LARGE SCALE GENOMIC DNA]</scope>
    <source>
        <strain evidence="2 3">1010</strain>
    </source>
</reference>
<sequence>MKSMTFQASLAAAAMLAAALLATPVSAQTQTLPAAPAQA</sequence>
<dbReference type="EMBL" id="WQNE01000029">
    <property type="protein sequence ID" value="MVT76892.1"/>
    <property type="molecule type" value="Genomic_DNA"/>
</dbReference>
<name>A0A844TNM5_9BRAD</name>
<accession>A0A844TNM5</accession>
<evidence type="ECO:0000313" key="2">
    <source>
        <dbReference type="EMBL" id="MVT76892.1"/>
    </source>
</evidence>
<dbReference type="Proteomes" id="UP000449969">
    <property type="component" value="Unassembled WGS sequence"/>
</dbReference>